<name>A0AAU9SG61_THLAR</name>
<evidence type="ECO:0000313" key="1">
    <source>
        <dbReference type="EMBL" id="CAH2064308.1"/>
    </source>
</evidence>
<proteinExistence type="predicted"/>
<dbReference type="Proteomes" id="UP000836841">
    <property type="component" value="Chromosome 5"/>
</dbReference>
<evidence type="ECO:0000313" key="2">
    <source>
        <dbReference type="Proteomes" id="UP000836841"/>
    </source>
</evidence>
<accession>A0AAU9SG61</accession>
<dbReference type="AlphaFoldDB" id="A0AAU9SG61"/>
<protein>
    <submittedName>
        <fullName evidence="1">Uncharacterized protein</fullName>
    </submittedName>
</protein>
<dbReference type="EMBL" id="OU466861">
    <property type="protein sequence ID" value="CAH2064308.1"/>
    <property type="molecule type" value="Genomic_DNA"/>
</dbReference>
<sequence length="65" mass="7412">MFRGSSIVCDPMKIPGKGFDLIETTEKSHAEHTQNFIQWDGEADRIYDKCFGIIWGLVLAKAFTF</sequence>
<reference evidence="1 2" key="1">
    <citation type="submission" date="2022-03" db="EMBL/GenBank/DDBJ databases">
        <authorList>
            <person name="Nunn A."/>
            <person name="Chopra R."/>
            <person name="Nunn A."/>
            <person name="Contreras Garrido A."/>
        </authorList>
    </citation>
    <scope>NUCLEOTIDE SEQUENCE [LARGE SCALE GENOMIC DNA]</scope>
</reference>
<keyword evidence="2" id="KW-1185">Reference proteome</keyword>
<gene>
    <name evidence="1" type="ORF">TAV2_LOCUS17556</name>
</gene>
<organism evidence="1 2">
    <name type="scientific">Thlaspi arvense</name>
    <name type="common">Field penny-cress</name>
    <dbReference type="NCBI Taxonomy" id="13288"/>
    <lineage>
        <taxon>Eukaryota</taxon>
        <taxon>Viridiplantae</taxon>
        <taxon>Streptophyta</taxon>
        <taxon>Embryophyta</taxon>
        <taxon>Tracheophyta</taxon>
        <taxon>Spermatophyta</taxon>
        <taxon>Magnoliopsida</taxon>
        <taxon>eudicotyledons</taxon>
        <taxon>Gunneridae</taxon>
        <taxon>Pentapetalae</taxon>
        <taxon>rosids</taxon>
        <taxon>malvids</taxon>
        <taxon>Brassicales</taxon>
        <taxon>Brassicaceae</taxon>
        <taxon>Thlaspideae</taxon>
        <taxon>Thlaspi</taxon>
    </lineage>
</organism>